<gene>
    <name evidence="2" type="ORF">M8C21_031782</name>
</gene>
<evidence type="ECO:0000256" key="1">
    <source>
        <dbReference type="SAM" id="SignalP"/>
    </source>
</evidence>
<name>A0AAD5C8W8_AMBAR</name>
<protein>
    <submittedName>
        <fullName evidence="2">Uncharacterized protein</fullName>
    </submittedName>
</protein>
<feature type="chain" id="PRO_5042021645" evidence="1">
    <location>
        <begin position="29"/>
        <end position="78"/>
    </location>
</feature>
<dbReference type="AlphaFoldDB" id="A0AAD5C8W8"/>
<organism evidence="2 3">
    <name type="scientific">Ambrosia artemisiifolia</name>
    <name type="common">Common ragweed</name>
    <dbReference type="NCBI Taxonomy" id="4212"/>
    <lineage>
        <taxon>Eukaryota</taxon>
        <taxon>Viridiplantae</taxon>
        <taxon>Streptophyta</taxon>
        <taxon>Embryophyta</taxon>
        <taxon>Tracheophyta</taxon>
        <taxon>Spermatophyta</taxon>
        <taxon>Magnoliopsida</taxon>
        <taxon>eudicotyledons</taxon>
        <taxon>Gunneridae</taxon>
        <taxon>Pentapetalae</taxon>
        <taxon>asterids</taxon>
        <taxon>campanulids</taxon>
        <taxon>Asterales</taxon>
        <taxon>Asteraceae</taxon>
        <taxon>Asteroideae</taxon>
        <taxon>Heliantheae alliance</taxon>
        <taxon>Heliantheae</taxon>
        <taxon>Ambrosia</taxon>
    </lineage>
</organism>
<reference evidence="2" key="1">
    <citation type="submission" date="2022-06" db="EMBL/GenBank/DDBJ databases">
        <title>Uncovering the hologenomic basis of an extraordinary plant invasion.</title>
        <authorList>
            <person name="Bieker V.C."/>
            <person name="Martin M.D."/>
            <person name="Gilbert T."/>
            <person name="Hodgins K."/>
            <person name="Battlay P."/>
            <person name="Petersen B."/>
            <person name="Wilson J."/>
        </authorList>
    </citation>
    <scope>NUCLEOTIDE SEQUENCE</scope>
    <source>
        <strain evidence="2">AA19_3_7</strain>
        <tissue evidence="2">Leaf</tissue>
    </source>
</reference>
<feature type="non-terminal residue" evidence="2">
    <location>
        <position position="1"/>
    </location>
</feature>
<keyword evidence="3" id="KW-1185">Reference proteome</keyword>
<accession>A0AAD5C8W8</accession>
<feature type="signal peptide" evidence="1">
    <location>
        <begin position="1"/>
        <end position="28"/>
    </location>
</feature>
<keyword evidence="1" id="KW-0732">Signal</keyword>
<dbReference type="Proteomes" id="UP001206925">
    <property type="component" value="Unassembled WGS sequence"/>
</dbReference>
<proteinExistence type="predicted"/>
<evidence type="ECO:0000313" key="2">
    <source>
        <dbReference type="EMBL" id="KAI7737100.1"/>
    </source>
</evidence>
<comment type="caution">
    <text evidence="2">The sequence shown here is derived from an EMBL/GenBank/DDBJ whole genome shotgun (WGS) entry which is preliminary data.</text>
</comment>
<evidence type="ECO:0000313" key="3">
    <source>
        <dbReference type="Proteomes" id="UP001206925"/>
    </source>
</evidence>
<dbReference type="EMBL" id="JAMZMK010009115">
    <property type="protein sequence ID" value="KAI7737100.1"/>
    <property type="molecule type" value="Genomic_DNA"/>
</dbReference>
<sequence>RPFSGHLPVMVLETLRVFFLSTASLLEAQPNCWLRSIDTAAVVKAVVDLLVLGSNPWGSFWVVAHIDLLSSFLNRVAF</sequence>